<feature type="domain" description="PKD" evidence="2">
    <location>
        <begin position="730"/>
        <end position="806"/>
    </location>
</feature>
<dbReference type="CDD" id="cd00146">
    <property type="entry name" value="PKD"/>
    <property type="match status" value="3"/>
</dbReference>
<proteinExistence type="predicted"/>
<dbReference type="PROSITE" id="PS50093">
    <property type="entry name" value="PKD"/>
    <property type="match status" value="3"/>
</dbReference>
<feature type="domain" description="PKD" evidence="2">
    <location>
        <begin position="579"/>
        <end position="631"/>
    </location>
</feature>
<evidence type="ECO:0000313" key="4">
    <source>
        <dbReference type="Proteomes" id="UP000307244"/>
    </source>
</evidence>
<protein>
    <submittedName>
        <fullName evidence="3">PKD domain-containing protein</fullName>
    </submittedName>
</protein>
<feature type="domain" description="PKD" evidence="2">
    <location>
        <begin position="634"/>
        <end position="703"/>
    </location>
</feature>
<dbReference type="InterPro" id="IPR035234">
    <property type="entry name" value="IgGFc-bd_N"/>
</dbReference>
<dbReference type="AlphaFoldDB" id="A0A4U1CMC0"/>
<dbReference type="Pfam" id="PF17517">
    <property type="entry name" value="IgGFc_binding"/>
    <property type="match status" value="1"/>
</dbReference>
<dbReference type="InterPro" id="IPR013783">
    <property type="entry name" value="Ig-like_fold"/>
</dbReference>
<name>A0A4U1CMC0_9SPHI</name>
<dbReference type="RefSeq" id="WP_136834435.1">
    <property type="nucleotide sequence ID" value="NZ_SWBQ01000001.1"/>
</dbReference>
<sequence length="1153" mass="126250">MNRWSVIIWALLFFPFIRANAQNISNEGTDFWAVFPTHDPSAGSSLANIRIWITSKTGSTVTVSCGGYSEKKDIPANNPVEFNVTRDQSYIDYNERNSNLSGRAIHIKVDEGDKVAVYAHIFAGFRSAASLILPVESLGQKYYSMNYTQDVRGGNIAQNFLVIVAAQPNTQILVKEKTGAIRSINLANQGDVYEYMPGDNSDITGASVYIDPSSPDNCNKRIAVFSGSTSISIGCNTSRDPLFQQLYPTISWGKEYGVVPFMNRKYILRILAQENNTNVQFNGQSLTLMEGEHFESQQLTEPVFISADKQISVAQYSLTQNCSAANGGGLPGDPEMVMLNPVEFNVKAVTLFSSTDQAIANRYINVSIKTSAVHSFMINGVAPVGWRVIPDRPDYSCIQVEISDKVSYLTANQGFNAVAYGFGQTESYAYSAGTNLAASNYLLVHNRATNIDAPNACIDQPSDFKITLPYKALKITWKLDDEGSVDYTPEPEISNGSTGTLYTYTYVREISFSQLETHRMQVKAQMPNLDNCLGAEIEYNFNFDVYPIPKSAFLVDSEVCPDTEIQFTDESLSNLPDKPINKWLWDFGDGNISREQHPKHIFSSSGIFEVKLSAGLDEGCMSDPETFSVSVRPKINAAINAPVKGCINNEITFADASSSAAGPMVSWLWDFGDGNTSTAQHPKHTFVQTGPFSVTLITKTANGCQSLPVKLDIIIYDLPIVKFSLPKVCVGDDVAFFENNTTNEDQTITGLTYSWNFGDAFATAVNNTSFQRDGRHKYSRAGNYIVSLTVTNANGCSYTQNQSFTVNGSQIIPVFEVLNKDKLCSGSKITVKNSSTIDEGRIIKLVWYIDDVEKLVVDDPDLVGTYLLDAPVATDAKDKLINIKLIAFSGLKCQEPLVQQVIVHATPALVFDPVDPVCLNAGIFRLTNARETLGLAGHPVYSGAGIINADGDFNPVIAGVGTHTLTARFLTATGCEEISTQTITVNPIPDLIIDRDIYILAGGEKKVNATATGIGLTYKWSPATGLSSDDVLEPVMSGDVDRVYTLTISSSQSCVISERITLHVLQLIQAPNAFSPNGDGINDTWVLKYIDTYPGATIDVFNRYGEKVFHSVGYSNPFDGNFKNEALPVGTYYYIINPRNGRKNVTGSLTLIR</sequence>
<keyword evidence="1" id="KW-0732">Signal</keyword>
<dbReference type="NCBIfam" id="TIGR04131">
    <property type="entry name" value="Bac_Flav_CTERM"/>
    <property type="match status" value="1"/>
</dbReference>
<comment type="caution">
    <text evidence="3">The sequence shown here is derived from an EMBL/GenBank/DDBJ whole genome shotgun (WGS) entry which is preliminary data.</text>
</comment>
<reference evidence="3 4" key="1">
    <citation type="submission" date="2019-04" db="EMBL/GenBank/DDBJ databases">
        <title>Pedobacter sp. RP-3-15 sp. nov., isolated from Arctic soil.</title>
        <authorList>
            <person name="Dahal R.H."/>
            <person name="Kim D.-U."/>
        </authorList>
    </citation>
    <scope>NUCLEOTIDE SEQUENCE [LARGE SCALE GENOMIC DNA]</scope>
    <source>
        <strain evidence="3 4">RP-3-15</strain>
    </source>
</reference>
<dbReference type="SUPFAM" id="SSF49299">
    <property type="entry name" value="PKD domain"/>
    <property type="match status" value="3"/>
</dbReference>
<evidence type="ECO:0000313" key="3">
    <source>
        <dbReference type="EMBL" id="TKC09017.1"/>
    </source>
</evidence>
<organism evidence="3 4">
    <name type="scientific">Pedobacter frigoris</name>
    <dbReference type="NCBI Taxonomy" id="2571272"/>
    <lineage>
        <taxon>Bacteria</taxon>
        <taxon>Pseudomonadati</taxon>
        <taxon>Bacteroidota</taxon>
        <taxon>Sphingobacteriia</taxon>
        <taxon>Sphingobacteriales</taxon>
        <taxon>Sphingobacteriaceae</taxon>
        <taxon>Pedobacter</taxon>
    </lineage>
</organism>
<dbReference type="InterPro" id="IPR026341">
    <property type="entry name" value="T9SS_type_B"/>
</dbReference>
<dbReference type="Pfam" id="PF18911">
    <property type="entry name" value="PKD_4"/>
    <property type="match status" value="3"/>
</dbReference>
<dbReference type="Gene3D" id="2.60.40.10">
    <property type="entry name" value="Immunoglobulins"/>
    <property type="match status" value="3"/>
</dbReference>
<feature type="chain" id="PRO_5020279167" evidence="1">
    <location>
        <begin position="22"/>
        <end position="1153"/>
    </location>
</feature>
<dbReference type="SMART" id="SM00089">
    <property type="entry name" value="PKD"/>
    <property type="match status" value="3"/>
</dbReference>
<dbReference type="InterPro" id="IPR000601">
    <property type="entry name" value="PKD_dom"/>
</dbReference>
<dbReference type="InterPro" id="IPR035986">
    <property type="entry name" value="PKD_dom_sf"/>
</dbReference>
<gene>
    <name evidence="3" type="ORF">FA047_02675</name>
</gene>
<dbReference type="EMBL" id="SWBQ01000001">
    <property type="protein sequence ID" value="TKC09017.1"/>
    <property type="molecule type" value="Genomic_DNA"/>
</dbReference>
<dbReference type="PANTHER" id="PTHR46534">
    <property type="entry name" value="IGGFC_BINDING DOMAIN-CONTAINING PROTEIN"/>
    <property type="match status" value="1"/>
</dbReference>
<dbReference type="Pfam" id="PF13585">
    <property type="entry name" value="CHU_C"/>
    <property type="match status" value="1"/>
</dbReference>
<dbReference type="PANTHER" id="PTHR46534:SF1">
    <property type="entry name" value="IGGFC-BINDING PROTEIN N-TERMINAL DOMAIN-CONTAINING PROTEIN"/>
    <property type="match status" value="1"/>
</dbReference>
<keyword evidence="4" id="KW-1185">Reference proteome</keyword>
<dbReference type="OrthoDB" id="7794186at2"/>
<dbReference type="InterPro" id="IPR022409">
    <property type="entry name" value="PKD/Chitinase_dom"/>
</dbReference>
<feature type="signal peptide" evidence="1">
    <location>
        <begin position="1"/>
        <end position="21"/>
    </location>
</feature>
<accession>A0A4U1CMC0</accession>
<evidence type="ECO:0000256" key="1">
    <source>
        <dbReference type="SAM" id="SignalP"/>
    </source>
</evidence>
<dbReference type="Proteomes" id="UP000307244">
    <property type="component" value="Unassembled WGS sequence"/>
</dbReference>
<evidence type="ECO:0000259" key="2">
    <source>
        <dbReference type="PROSITE" id="PS50093"/>
    </source>
</evidence>